<dbReference type="RefSeq" id="WP_044011322.1">
    <property type="nucleotide sequence ID" value="NZ_AWTT01000047.1"/>
</dbReference>
<gene>
    <name evidence="1" type="ORF">WDC_1626</name>
</gene>
<protein>
    <submittedName>
        <fullName evidence="1">Rrf2 family transcriptional regulator</fullName>
    </submittedName>
</protein>
<name>A0A0D1A4G5_9LACO</name>
<dbReference type="Proteomes" id="UP000032279">
    <property type="component" value="Unassembled WGS sequence"/>
</dbReference>
<dbReference type="GO" id="GO:0005829">
    <property type="term" value="C:cytosol"/>
    <property type="evidence" value="ECO:0007669"/>
    <property type="project" value="TreeGrafter"/>
</dbReference>
<organism evidence="1 2">
    <name type="scientific">Paucilactobacillus wasatchensis</name>
    <dbReference type="NCBI Taxonomy" id="1335616"/>
    <lineage>
        <taxon>Bacteria</taxon>
        <taxon>Bacillati</taxon>
        <taxon>Bacillota</taxon>
        <taxon>Bacilli</taxon>
        <taxon>Lactobacillales</taxon>
        <taxon>Lactobacillaceae</taxon>
        <taxon>Paucilactobacillus</taxon>
    </lineage>
</organism>
<dbReference type="GO" id="GO:0003700">
    <property type="term" value="F:DNA-binding transcription factor activity"/>
    <property type="evidence" value="ECO:0007669"/>
    <property type="project" value="TreeGrafter"/>
</dbReference>
<proteinExistence type="predicted"/>
<sequence>MQLTKATEQAACILTLLATQEHDIPLSSELIHQRLGGSQSYLQKIMRRLVVAELIKSVSGNNGGFTLAKPANEITVYSIVEAVEGEVHSYPNFGFIDRVFAEAQPLASQASQTVNSIFDKADAAWINVLKQHNLAEILVDLLQVTKVPTINWNDSIMAPKNFITQIRENLAEIKLQ</sequence>
<accession>A0A0D1A4G5</accession>
<dbReference type="NCBIfam" id="TIGR00738">
    <property type="entry name" value="rrf2_super"/>
    <property type="match status" value="1"/>
</dbReference>
<evidence type="ECO:0000313" key="2">
    <source>
        <dbReference type="Proteomes" id="UP000032279"/>
    </source>
</evidence>
<dbReference type="PANTHER" id="PTHR33221">
    <property type="entry name" value="WINGED HELIX-TURN-HELIX TRANSCRIPTIONAL REGULATOR, RRF2 FAMILY"/>
    <property type="match status" value="1"/>
</dbReference>
<dbReference type="Gene3D" id="1.10.10.10">
    <property type="entry name" value="Winged helix-like DNA-binding domain superfamily/Winged helix DNA-binding domain"/>
    <property type="match status" value="1"/>
</dbReference>
<comment type="caution">
    <text evidence="1">The sequence shown here is derived from an EMBL/GenBank/DDBJ whole genome shotgun (WGS) entry which is preliminary data.</text>
</comment>
<evidence type="ECO:0000313" key="1">
    <source>
        <dbReference type="EMBL" id="KIS02795.1"/>
    </source>
</evidence>
<reference evidence="1 2" key="1">
    <citation type="submission" date="2013-08" db="EMBL/GenBank/DDBJ databases">
        <title>Lactobacillus wasatchii sp. WDC04, a late gas producing bacteria isolated from aged chedder cheese.</title>
        <authorList>
            <person name="Oberg C.J."/>
            <person name="Culumber M."/>
            <person name="McMahon D.J."/>
            <person name="Broadbent J.R."/>
            <person name="Oberg T.S."/>
            <person name="Ortaki F."/>
        </authorList>
    </citation>
    <scope>NUCLEOTIDE SEQUENCE [LARGE SCALE GENOMIC DNA]</scope>
    <source>
        <strain evidence="1 2">WDC04</strain>
    </source>
</reference>
<dbReference type="OrthoDB" id="9808360at2"/>
<dbReference type="Pfam" id="PF02082">
    <property type="entry name" value="Rrf2"/>
    <property type="match status" value="1"/>
</dbReference>
<dbReference type="EMBL" id="AWTT01000047">
    <property type="protein sequence ID" value="KIS02795.1"/>
    <property type="molecule type" value="Genomic_DNA"/>
</dbReference>
<dbReference type="PANTHER" id="PTHR33221:SF9">
    <property type="entry name" value="RRF2 FAMILY PROTEIN"/>
    <property type="match status" value="1"/>
</dbReference>
<dbReference type="PATRIC" id="fig|1335616.4.peg.1631"/>
<dbReference type="InterPro" id="IPR000944">
    <property type="entry name" value="Tscrpt_reg_Rrf2"/>
</dbReference>
<dbReference type="PROSITE" id="PS51197">
    <property type="entry name" value="HTH_RRF2_2"/>
    <property type="match status" value="1"/>
</dbReference>
<keyword evidence="2" id="KW-1185">Reference proteome</keyword>
<dbReference type="SUPFAM" id="SSF46785">
    <property type="entry name" value="Winged helix' DNA-binding domain"/>
    <property type="match status" value="1"/>
</dbReference>
<dbReference type="InterPro" id="IPR036390">
    <property type="entry name" value="WH_DNA-bd_sf"/>
</dbReference>
<dbReference type="AlphaFoldDB" id="A0A0D1A4G5"/>
<dbReference type="InterPro" id="IPR036388">
    <property type="entry name" value="WH-like_DNA-bd_sf"/>
</dbReference>
<dbReference type="STRING" id="1335616.WDC_1626"/>